<dbReference type="GO" id="GO:0051536">
    <property type="term" value="F:iron-sulfur cluster binding"/>
    <property type="evidence" value="ECO:0007669"/>
    <property type="project" value="UniProtKB-KW"/>
</dbReference>
<keyword evidence="1" id="KW-0949">S-adenosyl-L-methionine</keyword>
<evidence type="ECO:0000259" key="6">
    <source>
        <dbReference type="PROSITE" id="PS51918"/>
    </source>
</evidence>
<proteinExistence type="inferred from homology"/>
<dbReference type="SFLD" id="SFLDG01067">
    <property type="entry name" value="SPASM/twitch_domain_containing"/>
    <property type="match status" value="1"/>
</dbReference>
<dbReference type="SFLD" id="SFLDS00029">
    <property type="entry name" value="Radical_SAM"/>
    <property type="match status" value="1"/>
</dbReference>
<evidence type="ECO:0000256" key="3">
    <source>
        <dbReference type="ARBA" id="ARBA00023004"/>
    </source>
</evidence>
<dbReference type="PANTHER" id="PTHR43273:SF3">
    <property type="entry name" value="ANAEROBIC SULFATASE-MATURATING ENZYME HOMOLOG ASLB-RELATED"/>
    <property type="match status" value="1"/>
</dbReference>
<keyword evidence="3" id="KW-0408">Iron</keyword>
<protein>
    <recommendedName>
        <fullName evidence="6">Radical SAM core domain-containing protein</fullName>
    </recommendedName>
</protein>
<evidence type="ECO:0000256" key="4">
    <source>
        <dbReference type="ARBA" id="ARBA00023014"/>
    </source>
</evidence>
<dbReference type="CDD" id="cd01335">
    <property type="entry name" value="Radical_SAM"/>
    <property type="match status" value="1"/>
</dbReference>
<sequence length="221" mass="25430">LKPRGAICNLGCKYCYYLSKERLYPGSRFCMSDDLLDTFTRQYIEAQCVPEVTFAWQGGEPTLMGLAFFERAIELQEQHKRSGMTIHNALQTNGVTLNDDWCRFFKKHNFLVGISIDGPKKLHDAYRVDKRGCPTFDRVMVGLELLKKHHVEFNTLTCVHAANANYPLEVYHFLRDKVQSCYVQFIPIVVRDNKTGFQEGETVTKHSVTGKQYGNFLNAIF</sequence>
<dbReference type="InterPro" id="IPR023867">
    <property type="entry name" value="Sulphatase_maturase_rSAM"/>
</dbReference>
<keyword evidence="2" id="KW-0479">Metal-binding</keyword>
<feature type="domain" description="Radical SAM core" evidence="6">
    <location>
        <begin position="1"/>
        <end position="221"/>
    </location>
</feature>
<evidence type="ECO:0000256" key="2">
    <source>
        <dbReference type="ARBA" id="ARBA00022723"/>
    </source>
</evidence>
<dbReference type="SUPFAM" id="SSF102114">
    <property type="entry name" value="Radical SAM enzymes"/>
    <property type="match status" value="1"/>
</dbReference>
<dbReference type="PANTHER" id="PTHR43273">
    <property type="entry name" value="ANAEROBIC SULFATASE-MATURATING ENZYME HOMOLOG ASLB-RELATED"/>
    <property type="match status" value="1"/>
</dbReference>
<comment type="caution">
    <text evidence="7">The sequence shown here is derived from an EMBL/GenBank/DDBJ whole genome shotgun (WGS) entry which is preliminary data.</text>
</comment>
<dbReference type="GO" id="GO:0016491">
    <property type="term" value="F:oxidoreductase activity"/>
    <property type="evidence" value="ECO:0007669"/>
    <property type="project" value="InterPro"/>
</dbReference>
<dbReference type="InterPro" id="IPR058240">
    <property type="entry name" value="rSAM_sf"/>
</dbReference>
<dbReference type="GO" id="GO:0046872">
    <property type="term" value="F:metal ion binding"/>
    <property type="evidence" value="ECO:0007669"/>
    <property type="project" value="UniProtKB-KW"/>
</dbReference>
<evidence type="ECO:0000256" key="5">
    <source>
        <dbReference type="ARBA" id="ARBA00023601"/>
    </source>
</evidence>
<dbReference type="Pfam" id="PF04055">
    <property type="entry name" value="Radical_SAM"/>
    <property type="match status" value="1"/>
</dbReference>
<reference evidence="7" key="1">
    <citation type="journal article" date="2014" name="Front. Microbiol.">
        <title>High frequency of phylogenetically diverse reductive dehalogenase-homologous genes in deep subseafloor sedimentary metagenomes.</title>
        <authorList>
            <person name="Kawai M."/>
            <person name="Futagami T."/>
            <person name="Toyoda A."/>
            <person name="Takaki Y."/>
            <person name="Nishi S."/>
            <person name="Hori S."/>
            <person name="Arai W."/>
            <person name="Tsubouchi T."/>
            <person name="Morono Y."/>
            <person name="Uchiyama I."/>
            <person name="Ito T."/>
            <person name="Fujiyama A."/>
            <person name="Inagaki F."/>
            <person name="Takami H."/>
        </authorList>
    </citation>
    <scope>NUCLEOTIDE SEQUENCE</scope>
    <source>
        <strain evidence="7">Expedition CK06-06</strain>
    </source>
</reference>
<comment type="similarity">
    <text evidence="5">Belongs to the radical SAM superfamily. Anaerobic sulfatase-maturating enzyme family.</text>
</comment>
<dbReference type="PROSITE" id="PS51918">
    <property type="entry name" value="RADICAL_SAM"/>
    <property type="match status" value="1"/>
</dbReference>
<keyword evidence="4" id="KW-0411">Iron-sulfur</keyword>
<evidence type="ECO:0000313" key="7">
    <source>
        <dbReference type="EMBL" id="GAI16149.1"/>
    </source>
</evidence>
<dbReference type="EMBL" id="BARV01010784">
    <property type="protein sequence ID" value="GAI16149.1"/>
    <property type="molecule type" value="Genomic_DNA"/>
</dbReference>
<dbReference type="InterPro" id="IPR007197">
    <property type="entry name" value="rSAM"/>
</dbReference>
<accession>X1NBV5</accession>
<dbReference type="SFLD" id="SFLDG01386">
    <property type="entry name" value="main_SPASM_domain-containing"/>
    <property type="match status" value="1"/>
</dbReference>
<gene>
    <name evidence="7" type="ORF">S06H3_20742</name>
</gene>
<dbReference type="Gene3D" id="3.20.20.70">
    <property type="entry name" value="Aldolase class I"/>
    <property type="match status" value="1"/>
</dbReference>
<name>X1NBV5_9ZZZZ</name>
<dbReference type="InterPro" id="IPR013785">
    <property type="entry name" value="Aldolase_TIM"/>
</dbReference>
<feature type="non-terminal residue" evidence="7">
    <location>
        <position position="1"/>
    </location>
</feature>
<organism evidence="7">
    <name type="scientific">marine sediment metagenome</name>
    <dbReference type="NCBI Taxonomy" id="412755"/>
    <lineage>
        <taxon>unclassified sequences</taxon>
        <taxon>metagenomes</taxon>
        <taxon>ecological metagenomes</taxon>
    </lineage>
</organism>
<dbReference type="AlphaFoldDB" id="X1NBV5"/>
<evidence type="ECO:0000256" key="1">
    <source>
        <dbReference type="ARBA" id="ARBA00022691"/>
    </source>
</evidence>